<evidence type="ECO:0000256" key="1">
    <source>
        <dbReference type="ARBA" id="ARBA00034117"/>
    </source>
</evidence>
<gene>
    <name evidence="3" type="ORF">SAMN02982927_02680</name>
</gene>
<comment type="similarity">
    <text evidence="1">In the N-terminal section; belongs to the LXG family.</text>
</comment>
<dbReference type="RefSeq" id="WP_093673779.1">
    <property type="nucleotide sequence ID" value="NZ_FOOY01000020.1"/>
</dbReference>
<organism evidence="3 4">
    <name type="scientific">Sporolactobacillus nakayamae</name>
    <dbReference type="NCBI Taxonomy" id="269670"/>
    <lineage>
        <taxon>Bacteria</taxon>
        <taxon>Bacillati</taxon>
        <taxon>Bacillota</taxon>
        <taxon>Bacilli</taxon>
        <taxon>Bacillales</taxon>
        <taxon>Sporolactobacillaceae</taxon>
        <taxon>Sporolactobacillus</taxon>
    </lineage>
</organism>
<accession>A0A1I2UH63</accession>
<dbReference type="PROSITE" id="PS51756">
    <property type="entry name" value="LXG"/>
    <property type="match status" value="1"/>
</dbReference>
<dbReference type="OrthoDB" id="2806194at2"/>
<sequence length="496" mass="54327">MIINMVGSGSAGDTQTYDAESLITAAKAHAKHYQTLRDQFHTLRQAFQQISGLGPDFQGKGAEAIKRFYAAQVNVVDAWIRLIDKKIAYFQGISGTIQDKNLGGDTQIHIPFLNDDLSMGYARSKEMVREQRDDIAKILSSISDLVPINIFSNHDVDQELDTADKKRAKMVLDVQDLDQSLTNEYRQITEDLPHIQALYEELIHSTRQGANVQPMHFNADVYHHSNAYQLEEQRIKKDHLYLGLNAQQKEKLQMTVGTSSLIDRLTTKKLEPKLRLYVNKAKEDFKKGLISKKMLDSIMSGILNTGTAFIQNSIETKLTDEASKQIASSVITWIQKNTTHFVDRGLVGATISGGSTTIREAPTLLSSAIRTGATYGIPIVGSAIDFSVQMYRGEDAKDAAIKTGGHLGAGMVGAAIGSLVPAPGVGTVIGFAVGVAGSMAFDWVYDHKDEIAHQFIKIGEGAAHMEKSIVHSVMENHKEIGEAVSGFFGNLGSAFN</sequence>
<reference evidence="4" key="1">
    <citation type="submission" date="2016-10" db="EMBL/GenBank/DDBJ databases">
        <authorList>
            <person name="Varghese N."/>
            <person name="Submissions S."/>
        </authorList>
    </citation>
    <scope>NUCLEOTIDE SEQUENCE [LARGE SCALE GENOMIC DNA]</scope>
    <source>
        <strain evidence="4">ATCC 700379</strain>
    </source>
</reference>
<dbReference type="PANTHER" id="PTHR34976">
    <property type="entry name" value="RIBONUCLEASE YQCG-RELATED"/>
    <property type="match status" value="1"/>
</dbReference>
<dbReference type="STRING" id="269670.SAMN02982927_02680"/>
<evidence type="ECO:0000259" key="2">
    <source>
        <dbReference type="PROSITE" id="PS51756"/>
    </source>
</evidence>
<proteinExistence type="inferred from homology"/>
<protein>
    <submittedName>
        <fullName evidence="3">LXG domain of WXG superfamily protein</fullName>
    </submittedName>
</protein>
<dbReference type="Proteomes" id="UP000198752">
    <property type="component" value="Unassembled WGS sequence"/>
</dbReference>
<keyword evidence="4" id="KW-1185">Reference proteome</keyword>
<dbReference type="EMBL" id="FOOY01000020">
    <property type="protein sequence ID" value="SFG75719.1"/>
    <property type="molecule type" value="Genomic_DNA"/>
</dbReference>
<evidence type="ECO:0000313" key="3">
    <source>
        <dbReference type="EMBL" id="SFG75719.1"/>
    </source>
</evidence>
<dbReference type="InterPro" id="IPR006829">
    <property type="entry name" value="LXG_dom"/>
</dbReference>
<feature type="domain" description="LXG" evidence="2">
    <location>
        <begin position="13"/>
        <end position="248"/>
    </location>
</feature>
<dbReference type="InterPro" id="IPR051768">
    <property type="entry name" value="Bact_secretion_toxin"/>
</dbReference>
<name>A0A1I2UH63_9BACL</name>
<dbReference type="PANTHER" id="PTHR34976:SF2">
    <property type="entry name" value="TYPE VII SECRETION SYSTEM PROTEIN ESSD"/>
    <property type="match status" value="1"/>
</dbReference>
<dbReference type="Pfam" id="PF04740">
    <property type="entry name" value="LXG"/>
    <property type="match status" value="1"/>
</dbReference>
<dbReference type="AlphaFoldDB" id="A0A1I2UH63"/>
<evidence type="ECO:0000313" key="4">
    <source>
        <dbReference type="Proteomes" id="UP000198752"/>
    </source>
</evidence>